<feature type="compositionally biased region" description="Low complexity" evidence="2">
    <location>
        <begin position="462"/>
        <end position="472"/>
    </location>
</feature>
<dbReference type="PANTHER" id="PTHR11712">
    <property type="entry name" value="POLYKETIDE SYNTHASE-RELATED"/>
    <property type="match status" value="1"/>
</dbReference>
<organism evidence="4 5">
    <name type="scientific">Streptomyces buecherae</name>
    <dbReference type="NCBI Taxonomy" id="2763006"/>
    <lineage>
        <taxon>Bacteria</taxon>
        <taxon>Bacillati</taxon>
        <taxon>Actinomycetota</taxon>
        <taxon>Actinomycetes</taxon>
        <taxon>Kitasatosporales</taxon>
        <taxon>Streptomycetaceae</taxon>
        <taxon>Streptomyces</taxon>
    </lineage>
</organism>
<dbReference type="Pfam" id="PF00109">
    <property type="entry name" value="ketoacyl-synt"/>
    <property type="match status" value="1"/>
</dbReference>
<name>A0A7H8N6E5_9ACTN</name>
<protein>
    <recommendedName>
        <fullName evidence="3">Beta-ketoacyl synthase-like N-terminal domain-containing protein</fullName>
    </recommendedName>
</protein>
<accession>A0A7H8N6E5</accession>
<evidence type="ECO:0000256" key="1">
    <source>
        <dbReference type="ARBA" id="ARBA00022679"/>
    </source>
</evidence>
<dbReference type="EMBL" id="CP054929">
    <property type="protein sequence ID" value="QKW49982.1"/>
    <property type="molecule type" value="Genomic_DNA"/>
</dbReference>
<proteinExistence type="predicted"/>
<dbReference type="AlphaFoldDB" id="A0A7H8N6E5"/>
<feature type="compositionally biased region" description="Pro residues" evidence="2">
    <location>
        <begin position="427"/>
        <end position="436"/>
    </location>
</feature>
<keyword evidence="5" id="KW-1185">Reference proteome</keyword>
<dbReference type="RefSeq" id="WP_176161717.1">
    <property type="nucleotide sequence ID" value="NZ_CP054929.1"/>
</dbReference>
<evidence type="ECO:0000256" key="2">
    <source>
        <dbReference type="SAM" id="MobiDB-lite"/>
    </source>
</evidence>
<feature type="domain" description="Beta-ketoacyl synthase-like N-terminal" evidence="3">
    <location>
        <begin position="160"/>
        <end position="256"/>
    </location>
</feature>
<dbReference type="SUPFAM" id="SSF53901">
    <property type="entry name" value="Thiolase-like"/>
    <property type="match status" value="2"/>
</dbReference>
<dbReference type="InterPro" id="IPR016039">
    <property type="entry name" value="Thiolase-like"/>
</dbReference>
<feature type="compositionally biased region" description="Pro residues" evidence="2">
    <location>
        <begin position="145"/>
        <end position="154"/>
    </location>
</feature>
<feature type="compositionally biased region" description="Low complexity" evidence="2">
    <location>
        <begin position="135"/>
        <end position="144"/>
    </location>
</feature>
<evidence type="ECO:0000313" key="5">
    <source>
        <dbReference type="Proteomes" id="UP000509303"/>
    </source>
</evidence>
<dbReference type="Proteomes" id="UP000509303">
    <property type="component" value="Chromosome"/>
</dbReference>
<dbReference type="GO" id="GO:0004315">
    <property type="term" value="F:3-oxoacyl-[acyl-carrier-protein] synthase activity"/>
    <property type="evidence" value="ECO:0007669"/>
    <property type="project" value="TreeGrafter"/>
</dbReference>
<evidence type="ECO:0000259" key="3">
    <source>
        <dbReference type="Pfam" id="PF00109"/>
    </source>
</evidence>
<feature type="region of interest" description="Disordered" evidence="2">
    <location>
        <begin position="425"/>
        <end position="487"/>
    </location>
</feature>
<gene>
    <name evidence="4" type="ORF">HUT08_10990</name>
</gene>
<dbReference type="PANTHER" id="PTHR11712:SF347">
    <property type="entry name" value="BETA KETOACYL-ACYL CARRIER PROTEIN SYNTHASE"/>
    <property type="match status" value="1"/>
</dbReference>
<reference evidence="4 5" key="1">
    <citation type="submission" date="2020-06" db="EMBL/GenBank/DDBJ databases">
        <title>Genome mining for natural products.</title>
        <authorList>
            <person name="Zhang B."/>
            <person name="Shi J."/>
            <person name="Ge H."/>
        </authorList>
    </citation>
    <scope>NUCLEOTIDE SEQUENCE [LARGE SCALE GENOMIC DNA]</scope>
    <source>
        <strain evidence="4 5">NA00687</strain>
    </source>
</reference>
<dbReference type="InterPro" id="IPR000794">
    <property type="entry name" value="Beta-ketoacyl_synthase"/>
</dbReference>
<dbReference type="InterPro" id="IPR014030">
    <property type="entry name" value="Ketoacyl_synth_N"/>
</dbReference>
<feature type="region of interest" description="Disordered" evidence="2">
    <location>
        <begin position="120"/>
        <end position="154"/>
    </location>
</feature>
<evidence type="ECO:0000313" key="4">
    <source>
        <dbReference type="EMBL" id="QKW49982.1"/>
    </source>
</evidence>
<sequence>MPTQDTTRTSPVPVTGVGVVSAAGTSVAALYEDLLAGARPVTVRDVPLVAGAIPAGPNWRPDQDSAHAVEAAHVTAPLTLPPHIDARARRTIGRDTGLLLSAAQAALTTASAAPAVTATPVTPAAEPGEAPPVTAPRAGAAEPVPASPPPAPPVPLRGADPARIGVFAGTLHAGRSEYVAIHNRAGADAGPVNPVWGPQSSYNAPGAALSIHLGLRGPNLTLASGAAVGLDAIALGVQHVRTGRCDAVIAGGVDSLSAACPPPAADAAAASGLAAAPAGEGAAVVVLTAPDGPAHAPALAHVCATARAYAAGSGAAGEPSGGLADTAPANAGAGAGAAPDAPGLAEAGAEAARAALRDAGRAAHEVAVAVTTAAPHTPTGAAERAAIAAVFGPALPCLTAAGTTGTTGGADGALAFAIAVEALTRTAPPPPTPPDPDAGTDSDADPDSAAPLALCLGLDPDGAATALLLSGPTPTPTPTTTPTGATR</sequence>
<keyword evidence="1" id="KW-0808">Transferase</keyword>
<dbReference type="GO" id="GO:0006633">
    <property type="term" value="P:fatty acid biosynthetic process"/>
    <property type="evidence" value="ECO:0007669"/>
    <property type="project" value="TreeGrafter"/>
</dbReference>
<dbReference type="Gene3D" id="3.40.47.10">
    <property type="match status" value="1"/>
</dbReference>